<sequence length="575" mass="62555">MGLRRLGGNRMPPAKRRRVVSVKKSTSSALAARNLFPLAKITKAEVLSASDTKKPDLMSEADSVYIVTNAGSSQTKKTESSKRKLAQVEAGEAEDIAASAVGTPSRVSARQITAQISPDRRSRNIDHSHSKEPEGVAQDILKSLLKSPLRLSPKAARSGDLISNLSSPHLSEDCGSTPWDKHGQLPGPLQDLVRLHSSFLTTLSLHHAHNGTLIPADLRLLTPSIGRAWGRRRVTIDDIRRTLGVMEIEPSVHNSIPLEPQHGLKLSDYGNGKICVEMSDDPRLNLSLDKPIIVEDLNTQFIRNLHGHWNNCVRAANEAAMTGIQDTSSAKDDTDTEATSSHRGFESPESVTKFIQSLPMATIYICSSLNKASPLLAKGQKRLEEFKCTISPTKREGFDRVLAGGSLTKDHDAVTRRGNSLLERIRAKELHKSTLPPPLSKAAVHRKSALQRLDEVISVLVHFSTSGAGLPRTERGNRPTVAELPSTETPYIMTDLSCVSGPQRVSLPLATLVVHLKNSLANPISREEAEKCIQLLADEVAPDWVNTVTIGEVTAVIINKGARSGVSGWKDRVEI</sequence>
<keyword evidence="2" id="KW-0131">Cell cycle</keyword>
<feature type="region of interest" description="Disordered" evidence="3">
    <location>
        <begin position="324"/>
        <end position="348"/>
    </location>
</feature>
<keyword evidence="6" id="KW-1185">Reference proteome</keyword>
<evidence type="ECO:0000259" key="4">
    <source>
        <dbReference type="Pfam" id="PF16679"/>
    </source>
</evidence>
<evidence type="ECO:0000313" key="6">
    <source>
        <dbReference type="Proteomes" id="UP000698800"/>
    </source>
</evidence>
<dbReference type="OrthoDB" id="341730at2759"/>
<dbReference type="InterPro" id="IPR032054">
    <property type="entry name" value="Cdt1_C"/>
</dbReference>
<gene>
    <name evidence="5" type="ORF">FGG08_003267</name>
</gene>
<dbReference type="Proteomes" id="UP000698800">
    <property type="component" value="Unassembled WGS sequence"/>
</dbReference>
<feature type="domain" description="DNA replication factor Cdt1 C-terminal" evidence="4">
    <location>
        <begin position="420"/>
        <end position="551"/>
    </location>
</feature>
<dbReference type="Pfam" id="PF16679">
    <property type="entry name" value="CDT1_C"/>
    <property type="match status" value="1"/>
</dbReference>
<comment type="caution">
    <text evidence="5">The sequence shown here is derived from an EMBL/GenBank/DDBJ whole genome shotgun (WGS) entry which is preliminary data.</text>
</comment>
<dbReference type="Pfam" id="PF26121">
    <property type="entry name" value="HTH_CDT1"/>
    <property type="match status" value="1"/>
</dbReference>
<dbReference type="AlphaFoldDB" id="A0A9P8I4P4"/>
<comment type="similarity">
    <text evidence="1">Belongs to the Cdt1 family.</text>
</comment>
<organism evidence="5 6">
    <name type="scientific">Glutinoglossum americanum</name>
    <dbReference type="NCBI Taxonomy" id="1670608"/>
    <lineage>
        <taxon>Eukaryota</taxon>
        <taxon>Fungi</taxon>
        <taxon>Dikarya</taxon>
        <taxon>Ascomycota</taxon>
        <taxon>Pezizomycotina</taxon>
        <taxon>Geoglossomycetes</taxon>
        <taxon>Geoglossales</taxon>
        <taxon>Geoglossaceae</taxon>
        <taxon>Glutinoglossum</taxon>
    </lineage>
</organism>
<dbReference type="EMBL" id="JAGHQL010000056">
    <property type="protein sequence ID" value="KAH0542330.1"/>
    <property type="molecule type" value="Genomic_DNA"/>
</dbReference>
<dbReference type="Gene3D" id="1.10.10.1420">
    <property type="entry name" value="DNA replication factor Cdt1, C-terminal WH domain"/>
    <property type="match status" value="1"/>
</dbReference>
<proteinExistence type="inferred from homology"/>
<evidence type="ECO:0000256" key="2">
    <source>
        <dbReference type="ARBA" id="ARBA00023306"/>
    </source>
</evidence>
<reference evidence="5" key="1">
    <citation type="submission" date="2021-03" db="EMBL/GenBank/DDBJ databases">
        <title>Comparative genomics and phylogenomic investigation of the class Geoglossomycetes provide insights into ecological specialization and systematics.</title>
        <authorList>
            <person name="Melie T."/>
            <person name="Pirro S."/>
            <person name="Miller A.N."/>
            <person name="Quandt A."/>
        </authorList>
    </citation>
    <scope>NUCLEOTIDE SEQUENCE</scope>
    <source>
        <strain evidence="5">GBOQ0MN5Z8</strain>
    </source>
</reference>
<evidence type="ECO:0000313" key="5">
    <source>
        <dbReference type="EMBL" id="KAH0542330.1"/>
    </source>
</evidence>
<evidence type="ECO:0000256" key="3">
    <source>
        <dbReference type="SAM" id="MobiDB-lite"/>
    </source>
</evidence>
<dbReference type="InterPro" id="IPR038090">
    <property type="entry name" value="Cdt1_C_WH_dom_sf"/>
</dbReference>
<protein>
    <recommendedName>
        <fullName evidence="4">DNA replication factor Cdt1 C-terminal domain-containing protein</fullName>
    </recommendedName>
</protein>
<evidence type="ECO:0000256" key="1">
    <source>
        <dbReference type="ARBA" id="ARBA00008356"/>
    </source>
</evidence>
<name>A0A9P8I4P4_9PEZI</name>
<accession>A0A9P8I4P4</accession>